<dbReference type="Pfam" id="PF16201">
    <property type="entry name" value="NopRA1"/>
    <property type="match status" value="1"/>
</dbReference>
<gene>
    <name evidence="4" type="ORF">OJ253_873</name>
</gene>
<dbReference type="GO" id="GO:0000466">
    <property type="term" value="P:maturation of 5.8S rRNA from tricistronic rRNA transcript (SSU-rRNA, 5.8S rRNA, LSU-rRNA)"/>
    <property type="evidence" value="ECO:0007669"/>
    <property type="project" value="TreeGrafter"/>
</dbReference>
<evidence type="ECO:0000256" key="1">
    <source>
        <dbReference type="SAM" id="MobiDB-lite"/>
    </source>
</evidence>
<name>A0A9D5HVI3_9CRYT</name>
<dbReference type="GO" id="GO:0005730">
    <property type="term" value="C:nucleolus"/>
    <property type="evidence" value="ECO:0007669"/>
    <property type="project" value="TreeGrafter"/>
</dbReference>
<feature type="domain" description="URB1 C-terminal" evidence="3">
    <location>
        <begin position="2126"/>
        <end position="2318"/>
    </location>
</feature>
<feature type="region of interest" description="Disordered" evidence="1">
    <location>
        <begin position="2094"/>
        <end position="2124"/>
    </location>
</feature>
<protein>
    <submittedName>
        <fullName evidence="4">Uncharacterized protein</fullName>
    </submittedName>
</protein>
<dbReference type="PANTHER" id="PTHR13500:SF0">
    <property type="entry name" value="NUCLEOLAR PRE-RIBOSOMAL-ASSOCIATED PROTEIN 1"/>
    <property type="match status" value="1"/>
</dbReference>
<evidence type="ECO:0000259" key="3">
    <source>
        <dbReference type="Pfam" id="PF16201"/>
    </source>
</evidence>
<dbReference type="InterPro" id="IPR032436">
    <property type="entry name" value="URB1_C"/>
</dbReference>
<sequence>MKSDLSEVLETVQALGQVNLDGSPSNLLDYLRISPLCQELLQVWSKYLIESISVKKNKKIQQNGESTERRVAVGALDCISKVLEYYILVVRIRKDESQQIEEFKDNIEKLGMLILSKYKVNIYRHLSSTSRPLVSSSLRLLASISGLGKSHKQEVMHDFNFSLPSFLSISQLFEYKKRERTDLEVVSLAPETGSSICMMFFDRRSEVSVRIQYLRFIVSLLDLSYSEFSGPQGSDLAEKDVVELFKIRNMGNTIFKNSAQYDHPSISKGLLFAFEDSVLDNHEISSSLKRSFFSLTVINYIFNSFVEILTQIDLKQQVEVLDHGLERYSSIIEKLLRLHIHFKTKEKTRLVFAWFKSINKQIKFPAVQRIMMNIFQELTLLEKMDYFDTCNLQLHIVGEQKLEGILISRFLSNLINTVSHSEKEELKRFIVKNILSKESATDIEAGVRYLAGWIAPPPISRLFSAGFKLFNTSENLFVNISNLAILINVCERLSLATEVIKSSSLESPLRDGGELAITMLKQATYQSFPEFSNILSLLRFYFKSEAPDKEQLHTIRDFFLKRNVYKANLEPNYMVSRSQSARDSSFSVGGLEDDVNGKKDDEDDGMFINIRVSESPSGRDRRTKSRRKEDDCSSTARGPSEAETLRMQEENFKSNLILFNSIKVSIHPSYVRTRQTDDLLYCKLEILEVILAALKSILKGFGNEFLLTMGYKFDNTKLILDQAYRECYLNKEFLANLTTSDYKKLFEDYLYKIILHSLNITGLRYDWNCNKPLLFKFLESLIPIITEYHQNSLKDTKFISNYLTGMWITIVSKLNSSRQNSIFYYLDQPYTSNPADPTANKHDNSSPIPTWSMLSLQLKLVLLVNKTVFNYSIPIKGFFQDYILDGALSGEFLERNMDLIVLLFIISPLDQDQKSQMRELLVNTTGIKGLLGQIKSDLQSSERGRSLELDQIRDYITQVVEKRLVFEILNARSSGPDSNLGLKSVETLLGSVFGSWTRQDQVRCSLLQRMDGSRRLIRGDVTFVQGLCHYYRLVCESGFQPEFDISEIISGLIRASMELLETGERNKVSNRSLILAILDLNYHQLQSHGLSSPEKHAALTAFNTIQVDGSERFIRELFGAICDLYLTEDGERARLLVISFLDIYIRLGIKNDLLFQLMISGDLNLKQVMRSENVEFFNPKLSRYLIHTILNNVSHNELLLITRQLVLNHWVESGMSSKETFLGLPTRVFLSKVLQRIFRLYIGLVEQEHGPAIEWFLSSFVELINFLINQDVLQNYEVQLYSIKTEEIDHDDLFSSQSVIRVPIELFGLDKQISLYHGLVVQTLTYIMTNWLPYVYSKTNSLDIARCTVLGRLDTACMDFSCSSGSLDYGKCLDLLPIGYRLILVFDNLELGSFSLEVGLDHLLESDLSKAIIESTVRSLMDLYCSYAKQSHSHDLDKKSLKKTVKSFSLFSLLCDQDSKSRMKHYIRDGQEILRAQGKNYGFWEMLDMLVLRPETRRPILANSNLIFRFLLDLYSQYKLVLQEGRGVQGGDSRIHEIVYFGFLTHYESFDFQSESPEDGGGAIQTLVECYDALLLRFQSILSEGGSGSVPGQLHHYYYIILMPIIMDRLNNPVYYCLRSHLEELKREAGLREMRYLRFILSYDLNESFYHLLGRIREVSGEGGKFPIGFIESSKAYVGMGKEALDRYDPSGPVDVLLITLLTSTLYIAKIKQLRSFQYKARIYNELGNFVLLKLNRIAVFLNRIHEIIFGFLEDEGAGIDNSSRSLMVLFIFVEYVQMLKESEVPDGSVELGERQGADWTVSREYILDYLKVTKIGGFDPSDSLYGRILSESRGEQTDYREERGCLSRREFRELILVNHNVFLVNSMLARKLIGDMDGGEAKEEDGRSESESTEDRMRKRVRWVKYWYHYYSIYLNNYCVDLENEKVSEFNWLSPSTKRLKHTLSNFPYSCKLVNNSDFNVVTRPGDELVYNLGFVIPIINSRFKLAYSILRERGFQNSKNKVSENDGEEDTRTCSGFIENYSELSGSRFSNKLIDNNFIWLRNFCKNGSLQLVVNSLSCMDVSLRYYSYQTLSLLFEIVSFHYNKYLQRLKLAEEEEEEEEEEEREEEDGREEEEEEMEEEKIEVINKRARNKRKRRRRKVRYIFKELPQIFMILNTLRNTVSGAMGGEKREEGVEGSEGMHEDCIRLSSFLTRFISDSIEIVFEPENPLYRKINYFILSRSFLDRYDIPLLLSFLYSEDTGDYSVQKSFILRELGESVGVLRLLRNTKGQELDQEHDSINRRFIFPLLLNYVKTNNIYSQHDYFENTMSILKTILRMIDNRESNIVYHCLEKRGDDQERSLNGEKKCIRLVGNSIADSNPSLDLLIKGQTVTNNGNKSLESSLPSSVNLLLQMVHQHSLLDFIRNFLSHISGSNYSKLNSKCRREMVKVLVRILQVLTGNIFNSNYNDEEDVFFKIRYFNNESLNKTILRFLGGYSSSYWIFQKLLSCIRLLSNPRISKLFDQTTHSRVRSIWINSYIGLLYCRKYILKDMENSEAFSEIASSYYEYLSNPHKDSMRRL</sequence>
<evidence type="ECO:0000313" key="4">
    <source>
        <dbReference type="EMBL" id="KAJ1611456.1"/>
    </source>
</evidence>
<dbReference type="InterPro" id="IPR039844">
    <property type="entry name" value="URB1"/>
</dbReference>
<dbReference type="InterPro" id="IPR021714">
    <property type="entry name" value="URB1_N"/>
</dbReference>
<feature type="region of interest" description="Disordered" evidence="1">
    <location>
        <begin position="584"/>
        <end position="643"/>
    </location>
</feature>
<dbReference type="GO" id="GO:0000463">
    <property type="term" value="P:maturation of LSU-rRNA from tricistronic rRNA transcript (SSU-rRNA, 5.8S rRNA, LSU-rRNA)"/>
    <property type="evidence" value="ECO:0007669"/>
    <property type="project" value="TreeGrafter"/>
</dbReference>
<proteinExistence type="predicted"/>
<dbReference type="Pfam" id="PF11707">
    <property type="entry name" value="Npa1"/>
    <property type="match status" value="1"/>
</dbReference>
<dbReference type="EMBL" id="JAPCXC010000015">
    <property type="protein sequence ID" value="KAJ1611456.1"/>
    <property type="molecule type" value="Genomic_DNA"/>
</dbReference>
<dbReference type="Proteomes" id="UP001067231">
    <property type="component" value="Unassembled WGS sequence"/>
</dbReference>
<dbReference type="OrthoDB" id="72892at2759"/>
<organism evidence="4">
    <name type="scientific">Cryptosporidium canis</name>
    <dbReference type="NCBI Taxonomy" id="195482"/>
    <lineage>
        <taxon>Eukaryota</taxon>
        <taxon>Sar</taxon>
        <taxon>Alveolata</taxon>
        <taxon>Apicomplexa</taxon>
        <taxon>Conoidasida</taxon>
        <taxon>Coccidia</taxon>
        <taxon>Eucoccidiorida</taxon>
        <taxon>Eimeriorina</taxon>
        <taxon>Cryptosporidiidae</taxon>
        <taxon>Cryptosporidium</taxon>
    </lineage>
</organism>
<accession>A0A9D5HVI3</accession>
<feature type="domain" description="URB1 N-terminal" evidence="2">
    <location>
        <begin position="96"/>
        <end position="303"/>
    </location>
</feature>
<reference evidence="4" key="1">
    <citation type="submission" date="2022-10" db="EMBL/GenBank/DDBJ databases">
        <title>Adaptive evolution leads to modifications in subtelomeric GC content in a zoonotic Cryptosporidium species.</title>
        <authorList>
            <person name="Li J."/>
            <person name="Feng Y."/>
            <person name="Xiao L."/>
        </authorList>
    </citation>
    <scope>NUCLEOTIDE SEQUENCE</scope>
    <source>
        <strain evidence="4">33844</strain>
    </source>
</reference>
<dbReference type="PANTHER" id="PTHR13500">
    <property type="entry name" value="NUCLEOLAR PRERIBOSOMAL-ASSOCIATED PROTEIN 1"/>
    <property type="match status" value="1"/>
</dbReference>
<evidence type="ECO:0000259" key="2">
    <source>
        <dbReference type="Pfam" id="PF11707"/>
    </source>
</evidence>
<comment type="caution">
    <text evidence="4">The sequence shown here is derived from an EMBL/GenBank/DDBJ whole genome shotgun (WGS) entry which is preliminary data.</text>
</comment>
<feature type="compositionally biased region" description="Acidic residues" evidence="1">
    <location>
        <begin position="2096"/>
        <end position="2124"/>
    </location>
</feature>